<protein>
    <submittedName>
        <fullName evidence="1">Uncharacterized protein</fullName>
    </submittedName>
</protein>
<sequence length="122" mass="13530">MSYMTLLVACLRACVKRKCVPFGTAKLHGAQEKWPKKLLCCYTLTVCGNCVVLQYTRGRSQWSLCQSEAFSYSFDAEPPSVRQVMAPPTQSDTPTPAILSFNPFIYSSVDISCIRAHSISPV</sequence>
<name>A0A9Q1ECN7_SYNKA</name>
<comment type="caution">
    <text evidence="1">The sequence shown here is derived from an EMBL/GenBank/DDBJ whole genome shotgun (WGS) entry which is preliminary data.</text>
</comment>
<accession>A0A9Q1ECN7</accession>
<keyword evidence="2" id="KW-1185">Reference proteome</keyword>
<gene>
    <name evidence="1" type="ORF">SKAU_G00375910</name>
</gene>
<dbReference type="AlphaFoldDB" id="A0A9Q1ECN7"/>
<evidence type="ECO:0000313" key="2">
    <source>
        <dbReference type="Proteomes" id="UP001152622"/>
    </source>
</evidence>
<reference evidence="1" key="1">
    <citation type="journal article" date="2023" name="Science">
        <title>Genome structures resolve the early diversification of teleost fishes.</title>
        <authorList>
            <person name="Parey E."/>
            <person name="Louis A."/>
            <person name="Montfort J."/>
            <person name="Bouchez O."/>
            <person name="Roques C."/>
            <person name="Iampietro C."/>
            <person name="Lluch J."/>
            <person name="Castinel A."/>
            <person name="Donnadieu C."/>
            <person name="Desvignes T."/>
            <person name="Floi Bucao C."/>
            <person name="Jouanno E."/>
            <person name="Wen M."/>
            <person name="Mejri S."/>
            <person name="Dirks R."/>
            <person name="Jansen H."/>
            <person name="Henkel C."/>
            <person name="Chen W.J."/>
            <person name="Zahm M."/>
            <person name="Cabau C."/>
            <person name="Klopp C."/>
            <person name="Thompson A.W."/>
            <person name="Robinson-Rechavi M."/>
            <person name="Braasch I."/>
            <person name="Lecointre G."/>
            <person name="Bobe J."/>
            <person name="Postlethwait J.H."/>
            <person name="Berthelot C."/>
            <person name="Roest Crollius H."/>
            <person name="Guiguen Y."/>
        </authorList>
    </citation>
    <scope>NUCLEOTIDE SEQUENCE</scope>
    <source>
        <strain evidence="1">WJC10195</strain>
    </source>
</reference>
<dbReference type="EMBL" id="JAINUF010000019">
    <property type="protein sequence ID" value="KAJ8336371.1"/>
    <property type="molecule type" value="Genomic_DNA"/>
</dbReference>
<organism evidence="1 2">
    <name type="scientific">Synaphobranchus kaupii</name>
    <name type="common">Kaup's arrowtooth eel</name>
    <dbReference type="NCBI Taxonomy" id="118154"/>
    <lineage>
        <taxon>Eukaryota</taxon>
        <taxon>Metazoa</taxon>
        <taxon>Chordata</taxon>
        <taxon>Craniata</taxon>
        <taxon>Vertebrata</taxon>
        <taxon>Euteleostomi</taxon>
        <taxon>Actinopterygii</taxon>
        <taxon>Neopterygii</taxon>
        <taxon>Teleostei</taxon>
        <taxon>Anguilliformes</taxon>
        <taxon>Synaphobranchidae</taxon>
        <taxon>Synaphobranchus</taxon>
    </lineage>
</organism>
<dbReference type="Proteomes" id="UP001152622">
    <property type="component" value="Chromosome 19"/>
</dbReference>
<evidence type="ECO:0000313" key="1">
    <source>
        <dbReference type="EMBL" id="KAJ8336371.1"/>
    </source>
</evidence>
<proteinExistence type="predicted"/>